<protein>
    <submittedName>
        <fullName evidence="1">UDP-N-acetylglucosamine acyltransferase</fullName>
    </submittedName>
</protein>
<sequence length="225" mass="24862">MNKIHKTVIIEGDVKIGNNNEILPYSVLIGPLEIGDDNWIGPHVVIGTPGEDTKDPRHDSSDKLIIIGNRNIFREHVAVQKPCYEELTVIGDDCFFMHGSHIPHDARISNQVTLAPNVVVGGISKLLKGSNIGMGAALHQHCVIGHYSIVATNAAAIKNVKPFSRFIPGKAISVNTYAIKKYGFENFENEIIEYVLNNVMPKSEIIKSIVEEFNILHTISNRGIY</sequence>
<proteinExistence type="predicted"/>
<dbReference type="GO" id="GO:0008780">
    <property type="term" value="F:acyl-[acyl-carrier-protein]-UDP-N-acetylglucosamine O-acyltransferase activity"/>
    <property type="evidence" value="ECO:0007669"/>
    <property type="project" value="InterPro"/>
</dbReference>
<dbReference type="GO" id="GO:0008610">
    <property type="term" value="P:lipid biosynthetic process"/>
    <property type="evidence" value="ECO:0007669"/>
    <property type="project" value="InterPro"/>
</dbReference>
<dbReference type="EMBL" id="FOFZ01000015">
    <property type="protein sequence ID" value="SER54324.1"/>
    <property type="molecule type" value="Genomic_DNA"/>
</dbReference>
<dbReference type="Pfam" id="PF00132">
    <property type="entry name" value="Hexapep"/>
    <property type="match status" value="1"/>
</dbReference>
<keyword evidence="1" id="KW-0012">Acyltransferase</keyword>
<dbReference type="OrthoDB" id="9814490at2"/>
<organism evidence="1 2">
    <name type="scientific">Flavobacterium frigoris</name>
    <dbReference type="NCBI Taxonomy" id="229204"/>
    <lineage>
        <taxon>Bacteria</taxon>
        <taxon>Pseudomonadati</taxon>
        <taxon>Bacteroidota</taxon>
        <taxon>Flavobacteriia</taxon>
        <taxon>Flavobacteriales</taxon>
        <taxon>Flavobacteriaceae</taxon>
        <taxon>Flavobacterium</taxon>
    </lineage>
</organism>
<dbReference type="PANTHER" id="PTHR43480">
    <property type="entry name" value="ACYL-[ACYL-CARRIER-PROTEIN]--UDP-N-ACETYLGLUCOSAMINE O-ACYLTRANSFERASE"/>
    <property type="match status" value="1"/>
</dbReference>
<dbReference type="PANTHER" id="PTHR43480:SF1">
    <property type="entry name" value="ACYL-[ACYL-CARRIER-PROTEIN]--UDP-N-ACETYLGLUCOSAMINE O-ACYLTRANSFERASE, MITOCHONDRIAL-RELATED"/>
    <property type="match status" value="1"/>
</dbReference>
<name>A0A1H9Q1M0_FLAFI</name>
<keyword evidence="2" id="KW-1185">Reference proteome</keyword>
<dbReference type="SUPFAM" id="SSF51161">
    <property type="entry name" value="Trimeric LpxA-like enzymes"/>
    <property type="match status" value="1"/>
</dbReference>
<dbReference type="AlphaFoldDB" id="A0A1H9Q1M0"/>
<evidence type="ECO:0000313" key="1">
    <source>
        <dbReference type="EMBL" id="SER54324.1"/>
    </source>
</evidence>
<reference evidence="2" key="1">
    <citation type="submission" date="2016-10" db="EMBL/GenBank/DDBJ databases">
        <authorList>
            <person name="Varghese N."/>
            <person name="Submissions S."/>
        </authorList>
    </citation>
    <scope>NUCLEOTIDE SEQUENCE [LARGE SCALE GENOMIC DNA]</scope>
    <source>
        <strain evidence="2">DSM 15719</strain>
    </source>
</reference>
<dbReference type="InterPro" id="IPR010137">
    <property type="entry name" value="Lipid_A_LpxA"/>
</dbReference>
<dbReference type="Proteomes" id="UP000183658">
    <property type="component" value="Unassembled WGS sequence"/>
</dbReference>
<gene>
    <name evidence="1" type="ORF">SAMN05444355_11513</name>
</gene>
<accession>A0A1H9Q1M0</accession>
<dbReference type="InterPro" id="IPR001451">
    <property type="entry name" value="Hexapep"/>
</dbReference>
<keyword evidence="1" id="KW-0808">Transferase</keyword>
<dbReference type="InterPro" id="IPR011004">
    <property type="entry name" value="Trimer_LpxA-like_sf"/>
</dbReference>
<evidence type="ECO:0000313" key="2">
    <source>
        <dbReference type="Proteomes" id="UP000183658"/>
    </source>
</evidence>
<dbReference type="Gene3D" id="2.160.10.10">
    <property type="entry name" value="Hexapeptide repeat proteins"/>
    <property type="match status" value="1"/>
</dbReference>
<dbReference type="RefSeq" id="WP_074724307.1">
    <property type="nucleotide sequence ID" value="NZ_CBCRVS010000006.1"/>
</dbReference>